<keyword evidence="1" id="KW-1133">Transmembrane helix</keyword>
<proteinExistence type="predicted"/>
<keyword evidence="3" id="KW-1185">Reference proteome</keyword>
<dbReference type="Proteomes" id="UP000242752">
    <property type="component" value="Unassembled WGS sequence"/>
</dbReference>
<evidence type="ECO:0000313" key="3">
    <source>
        <dbReference type="Proteomes" id="UP000242752"/>
    </source>
</evidence>
<feature type="transmembrane region" description="Helical" evidence="1">
    <location>
        <begin position="12"/>
        <end position="40"/>
    </location>
</feature>
<protein>
    <submittedName>
        <fullName evidence="2">DUF4041 domain-containing protein</fullName>
    </submittedName>
</protein>
<evidence type="ECO:0000256" key="1">
    <source>
        <dbReference type="SAM" id="Phobius"/>
    </source>
</evidence>
<sequence length="58" mass="6716">MEQNIVNKWMIWTIFVTSLFSIATPGLAVFPTILSLILAIKYVILKKSYLPDYLKIQK</sequence>
<name>A0A2K3YH48_9STAP</name>
<comment type="caution">
    <text evidence="2">The sequence shown here is derived from an EMBL/GenBank/DDBJ whole genome shotgun (WGS) entry which is preliminary data.</text>
</comment>
<feature type="non-terminal residue" evidence="2">
    <location>
        <position position="58"/>
    </location>
</feature>
<evidence type="ECO:0000313" key="2">
    <source>
        <dbReference type="EMBL" id="PNZ24634.1"/>
    </source>
</evidence>
<reference evidence="2 3" key="1">
    <citation type="submission" date="2017-08" db="EMBL/GenBank/DDBJ databases">
        <title>Draft genome sequences of 64 type strains of genus Staph aureus.</title>
        <authorList>
            <person name="Cole K."/>
            <person name="Golubchik T."/>
            <person name="Russell J."/>
            <person name="Foster D."/>
            <person name="Llewelyn M."/>
            <person name="Wilson D."/>
            <person name="Crook D."/>
            <person name="Paul J."/>
        </authorList>
    </citation>
    <scope>NUCLEOTIDE SEQUENCE [LARGE SCALE GENOMIC DNA]</scope>
    <source>
        <strain evidence="2 3">DSM 21968</strain>
    </source>
</reference>
<dbReference type="AlphaFoldDB" id="A0A2K3YH48"/>
<accession>A0A2K3YH48</accession>
<organism evidence="2 3">
    <name type="scientific">Staphylococcus rostri</name>
    <dbReference type="NCBI Taxonomy" id="522262"/>
    <lineage>
        <taxon>Bacteria</taxon>
        <taxon>Bacillati</taxon>
        <taxon>Bacillota</taxon>
        <taxon>Bacilli</taxon>
        <taxon>Bacillales</taxon>
        <taxon>Staphylococcaceae</taxon>
        <taxon>Staphylococcus</taxon>
    </lineage>
</organism>
<keyword evidence="1" id="KW-0472">Membrane</keyword>
<gene>
    <name evidence="2" type="ORF">CD122_10805</name>
</gene>
<keyword evidence="1" id="KW-0812">Transmembrane</keyword>
<dbReference type="EMBL" id="PPRF01000111">
    <property type="protein sequence ID" value="PNZ24634.1"/>
    <property type="molecule type" value="Genomic_DNA"/>
</dbReference>